<dbReference type="RefSeq" id="WP_192509886.1">
    <property type="nucleotide sequence ID" value="NZ_AQGV01000015.1"/>
</dbReference>
<protein>
    <recommendedName>
        <fullName evidence="3">CENP-V/GFA domain-containing protein</fullName>
    </recommendedName>
</protein>
<accession>A0ABR9EIN0</accession>
<gene>
    <name evidence="1" type="ORF">PAUR_b0962</name>
</gene>
<organism evidence="1 2">
    <name type="scientific">Pseudoalteromonas aurantia 208</name>
    <dbReference type="NCBI Taxonomy" id="1314867"/>
    <lineage>
        <taxon>Bacteria</taxon>
        <taxon>Pseudomonadati</taxon>
        <taxon>Pseudomonadota</taxon>
        <taxon>Gammaproteobacteria</taxon>
        <taxon>Alteromonadales</taxon>
        <taxon>Pseudoalteromonadaceae</taxon>
        <taxon>Pseudoalteromonas</taxon>
    </lineage>
</organism>
<dbReference type="Proteomes" id="UP000615755">
    <property type="component" value="Unassembled WGS sequence"/>
</dbReference>
<evidence type="ECO:0000313" key="1">
    <source>
        <dbReference type="EMBL" id="MBE0370851.1"/>
    </source>
</evidence>
<sequence length="100" mass="11408">MIEQQCYCAEVKYQVLSDYVPVYSEHDNLCFIHAVGLVNDPKKCVKRYVQRAEGAFEHAFCGQCGCPIYQINEKGEVKYCIWQTSTVHKGLYSGAMQFGL</sequence>
<evidence type="ECO:0000313" key="2">
    <source>
        <dbReference type="Proteomes" id="UP000615755"/>
    </source>
</evidence>
<proteinExistence type="predicted"/>
<keyword evidence="2" id="KW-1185">Reference proteome</keyword>
<comment type="caution">
    <text evidence="1">The sequence shown here is derived from an EMBL/GenBank/DDBJ whole genome shotgun (WGS) entry which is preliminary data.</text>
</comment>
<evidence type="ECO:0008006" key="3">
    <source>
        <dbReference type="Google" id="ProtNLM"/>
    </source>
</evidence>
<dbReference type="EMBL" id="AQGV01000015">
    <property type="protein sequence ID" value="MBE0370851.1"/>
    <property type="molecule type" value="Genomic_DNA"/>
</dbReference>
<reference evidence="1 2" key="1">
    <citation type="submission" date="2015-03" db="EMBL/GenBank/DDBJ databases">
        <title>Genome sequence of Pseudoalteromonas aurantia.</title>
        <authorList>
            <person name="Xie B.-B."/>
            <person name="Rong J.-C."/>
            <person name="Qin Q.-L."/>
            <person name="Zhang Y.-Z."/>
        </authorList>
    </citation>
    <scope>NUCLEOTIDE SEQUENCE [LARGE SCALE GENOMIC DNA]</scope>
    <source>
        <strain evidence="1 2">208</strain>
    </source>
</reference>
<name>A0ABR9EIN0_9GAMM</name>